<sequence>MIYLSELLIQNPGLESFDDLVHVIGEQAKKGEIHLKIDIKPNYPDTPANWEDRVEGAFAGVYSVLGTTHGCTEED</sequence>
<evidence type="ECO:0008006" key="2">
    <source>
        <dbReference type="Google" id="ProtNLM"/>
    </source>
</evidence>
<dbReference type="EMBL" id="UOFU01000399">
    <property type="protein sequence ID" value="VAX04911.1"/>
    <property type="molecule type" value="Genomic_DNA"/>
</dbReference>
<reference evidence="1" key="1">
    <citation type="submission" date="2018-06" db="EMBL/GenBank/DDBJ databases">
        <authorList>
            <person name="Zhirakovskaya E."/>
        </authorList>
    </citation>
    <scope>NUCLEOTIDE SEQUENCE</scope>
</reference>
<name>A0A3B1AT74_9ZZZZ</name>
<dbReference type="AlphaFoldDB" id="A0A3B1AT74"/>
<proteinExistence type="predicted"/>
<gene>
    <name evidence="1" type="ORF">MNBD_GAMMA20-1055</name>
</gene>
<protein>
    <recommendedName>
        <fullName evidence="2">Sulfur relay protein DsrC</fullName>
    </recommendedName>
</protein>
<accession>A0A3B1AT74</accession>
<evidence type="ECO:0000313" key="1">
    <source>
        <dbReference type="EMBL" id="VAX04911.1"/>
    </source>
</evidence>
<organism evidence="1">
    <name type="scientific">hydrothermal vent metagenome</name>
    <dbReference type="NCBI Taxonomy" id="652676"/>
    <lineage>
        <taxon>unclassified sequences</taxon>
        <taxon>metagenomes</taxon>
        <taxon>ecological metagenomes</taxon>
    </lineage>
</organism>